<dbReference type="KEGG" id="acht:bsdcttw_00600"/>
<dbReference type="InterPro" id="IPR001310">
    <property type="entry name" value="Histidine_triad_HIT"/>
</dbReference>
<dbReference type="InterPro" id="IPR039384">
    <property type="entry name" value="HINT"/>
</dbReference>
<dbReference type="InterPro" id="IPR019808">
    <property type="entry name" value="Histidine_triad_CS"/>
</dbReference>
<dbReference type="PROSITE" id="PS51084">
    <property type="entry name" value="HIT_2"/>
    <property type="match status" value="1"/>
</dbReference>
<evidence type="ECO:0000313" key="5">
    <source>
        <dbReference type="EMBL" id="BCJ97019.1"/>
    </source>
</evidence>
<proteinExistence type="predicted"/>
<dbReference type="Pfam" id="PF01230">
    <property type="entry name" value="HIT"/>
    <property type="match status" value="1"/>
</dbReference>
<dbReference type="RefSeq" id="WP_330602341.1">
    <property type="nucleotide sequence ID" value="NZ_AP023368.1"/>
</dbReference>
<gene>
    <name evidence="5" type="primary">hit</name>
    <name evidence="5" type="ORF">bsdcttw_00600</name>
</gene>
<dbReference type="InterPro" id="IPR011146">
    <property type="entry name" value="HIT-like"/>
</dbReference>
<protein>
    <submittedName>
        <fullName evidence="5">Protein hit</fullName>
    </submittedName>
</protein>
<sequence length="142" mass="15871">MINNCVFCSIIGHEIPSATIYEDEKVVAILDIAPSAKGHTVLIPKNHSQNIFELPEEEAAHIFVVAKKLAGIIKEELKCDGINILQNNGTAAGQTVFHFHVHIIPRYDNDEVKLTWVPGEYKEGEMIKLAEKLTEKVKEIIN</sequence>
<name>A0A7I8DEY1_9FIRM</name>
<feature type="domain" description="HIT" evidence="4">
    <location>
        <begin position="6"/>
        <end position="113"/>
    </location>
</feature>
<dbReference type="PRINTS" id="PR00332">
    <property type="entry name" value="HISTRIAD"/>
</dbReference>
<dbReference type="CDD" id="cd01277">
    <property type="entry name" value="HINT_subgroup"/>
    <property type="match status" value="1"/>
</dbReference>
<dbReference type="PANTHER" id="PTHR46648:SF1">
    <property type="entry name" value="ADENOSINE 5'-MONOPHOSPHORAMIDASE HNT1"/>
    <property type="match status" value="1"/>
</dbReference>
<evidence type="ECO:0000256" key="2">
    <source>
        <dbReference type="PIRSR" id="PIRSR601310-3"/>
    </source>
</evidence>
<dbReference type="GO" id="GO:0009117">
    <property type="term" value="P:nucleotide metabolic process"/>
    <property type="evidence" value="ECO:0007669"/>
    <property type="project" value="TreeGrafter"/>
</dbReference>
<feature type="short sequence motif" description="Histidine triad motif" evidence="2 3">
    <location>
        <begin position="98"/>
        <end position="102"/>
    </location>
</feature>
<feature type="active site" description="Tele-AMP-histidine intermediate" evidence="1">
    <location>
        <position position="100"/>
    </location>
</feature>
<dbReference type="PROSITE" id="PS00892">
    <property type="entry name" value="HIT_1"/>
    <property type="match status" value="1"/>
</dbReference>
<evidence type="ECO:0000256" key="1">
    <source>
        <dbReference type="PIRSR" id="PIRSR601310-1"/>
    </source>
</evidence>
<dbReference type="EMBL" id="AP023368">
    <property type="protein sequence ID" value="BCJ97019.1"/>
    <property type="molecule type" value="Genomic_DNA"/>
</dbReference>
<dbReference type="GO" id="GO:0003824">
    <property type="term" value="F:catalytic activity"/>
    <property type="evidence" value="ECO:0007669"/>
    <property type="project" value="InterPro"/>
</dbReference>
<dbReference type="Proteomes" id="UP000515703">
    <property type="component" value="Chromosome"/>
</dbReference>
<keyword evidence="6" id="KW-1185">Reference proteome</keyword>
<organism evidence="5 6">
    <name type="scientific">Anaerocolumna chitinilytica</name>
    <dbReference type="NCBI Taxonomy" id="1727145"/>
    <lineage>
        <taxon>Bacteria</taxon>
        <taxon>Bacillati</taxon>
        <taxon>Bacillota</taxon>
        <taxon>Clostridia</taxon>
        <taxon>Lachnospirales</taxon>
        <taxon>Lachnospiraceae</taxon>
        <taxon>Anaerocolumna</taxon>
    </lineage>
</organism>
<dbReference type="AlphaFoldDB" id="A0A7I8DEY1"/>
<evidence type="ECO:0000256" key="3">
    <source>
        <dbReference type="PROSITE-ProRule" id="PRU00464"/>
    </source>
</evidence>
<dbReference type="SUPFAM" id="SSF54197">
    <property type="entry name" value="HIT-like"/>
    <property type="match status" value="1"/>
</dbReference>
<dbReference type="InterPro" id="IPR036265">
    <property type="entry name" value="HIT-like_sf"/>
</dbReference>
<evidence type="ECO:0000313" key="6">
    <source>
        <dbReference type="Proteomes" id="UP000515703"/>
    </source>
</evidence>
<evidence type="ECO:0000259" key="4">
    <source>
        <dbReference type="PROSITE" id="PS51084"/>
    </source>
</evidence>
<dbReference type="Gene3D" id="3.30.428.10">
    <property type="entry name" value="HIT-like"/>
    <property type="match status" value="1"/>
</dbReference>
<reference evidence="5 6" key="1">
    <citation type="submission" date="2020-08" db="EMBL/GenBank/DDBJ databases">
        <title>Draft genome sequencing of an Anaerocolumna strain isolated from anoxic soil subjected to BSD treatment.</title>
        <authorList>
            <person name="Uek A."/>
            <person name="Tonouchi A."/>
        </authorList>
    </citation>
    <scope>NUCLEOTIDE SEQUENCE [LARGE SCALE GENOMIC DNA]</scope>
    <source>
        <strain evidence="5 6">CTTW</strain>
    </source>
</reference>
<accession>A0A7I8DEY1</accession>
<reference evidence="5 6" key="2">
    <citation type="submission" date="2020-08" db="EMBL/GenBank/DDBJ databases">
        <authorList>
            <person name="Ueki A."/>
            <person name="Tonouchi A."/>
        </authorList>
    </citation>
    <scope>NUCLEOTIDE SEQUENCE [LARGE SCALE GENOMIC DNA]</scope>
    <source>
        <strain evidence="5 6">CTTW</strain>
    </source>
</reference>
<dbReference type="PANTHER" id="PTHR46648">
    <property type="entry name" value="HIT FAMILY PROTEIN 1"/>
    <property type="match status" value="1"/>
</dbReference>